<evidence type="ECO:0000259" key="1">
    <source>
        <dbReference type="PROSITE" id="PS50075"/>
    </source>
</evidence>
<reference evidence="2 3" key="1">
    <citation type="submission" date="2014-06" db="EMBL/GenBank/DDBJ databases">
        <authorList>
            <person name="Ngugi D.K."/>
            <person name="Blom J."/>
            <person name="Alam I."/>
            <person name="Rashid M."/>
            <person name="Ba Alawi W."/>
            <person name="Zhang G."/>
            <person name="Hikmawan T."/>
            <person name="Guan Y."/>
            <person name="Antunes A."/>
            <person name="Siam R."/>
            <person name="Eldorry H."/>
            <person name="Bajic V."/>
            <person name="Stingl U."/>
        </authorList>
    </citation>
    <scope>NUCLEOTIDE SEQUENCE [LARGE SCALE GENOMIC DNA]</scope>
    <source>
        <strain evidence="2">SCGC AAA799-E16</strain>
    </source>
</reference>
<protein>
    <submittedName>
        <fullName evidence="2">Acyl carrier protein</fullName>
        <ecNumber evidence="2">2.5.1.75</ecNumber>
    </submittedName>
</protein>
<dbReference type="PROSITE" id="PS50075">
    <property type="entry name" value="CARRIER"/>
    <property type="match status" value="1"/>
</dbReference>
<accession>A0A081S5B4</accession>
<proteinExistence type="predicted"/>
<dbReference type="AlphaFoldDB" id="A0A081S5B4"/>
<comment type="caution">
    <text evidence="2">The sequence shown here is derived from an EMBL/GenBank/DDBJ whole genome shotgun (WGS) entry which is preliminary data.</text>
</comment>
<dbReference type="EC" id="2.5.1.75" evidence="2"/>
<keyword evidence="3" id="KW-1185">Reference proteome</keyword>
<gene>
    <name evidence="2" type="primary">acpP</name>
    <name evidence="2" type="ORF">AAA799E16_01216</name>
</gene>
<evidence type="ECO:0000313" key="2">
    <source>
        <dbReference type="EMBL" id="KER06117.1"/>
    </source>
</evidence>
<dbReference type="Gene3D" id="1.10.1200.10">
    <property type="entry name" value="ACP-like"/>
    <property type="match status" value="1"/>
</dbReference>
<dbReference type="SUPFAM" id="SSF47336">
    <property type="entry name" value="ACP-like"/>
    <property type="match status" value="1"/>
</dbReference>
<sequence length="77" mass="9047">MDIENKIKEIFFGVFSNLNDENFSWEEKQEDYLNWDSFAHLELMTGTESKFNIKISPEEALSIRTAQDLVDLVKSRT</sequence>
<dbReference type="InterPro" id="IPR036736">
    <property type="entry name" value="ACP-like_sf"/>
</dbReference>
<name>A0A081S5B4_9ARCH</name>
<keyword evidence="2" id="KW-0808">Transferase</keyword>
<evidence type="ECO:0000313" key="3">
    <source>
        <dbReference type="Proteomes" id="UP000028027"/>
    </source>
</evidence>
<feature type="domain" description="Carrier" evidence="1">
    <location>
        <begin position="1"/>
        <end position="77"/>
    </location>
</feature>
<dbReference type="EMBL" id="JNVL01000016">
    <property type="protein sequence ID" value="KER06117.1"/>
    <property type="molecule type" value="Genomic_DNA"/>
</dbReference>
<dbReference type="GO" id="GO:0052381">
    <property type="term" value="F:tRNA dimethylallyltransferase activity"/>
    <property type="evidence" value="ECO:0007669"/>
    <property type="project" value="UniProtKB-EC"/>
</dbReference>
<organism evidence="2 3">
    <name type="scientific">Marine Group I thaumarchaeote SCGC AAA799-E16</name>
    <dbReference type="NCBI Taxonomy" id="1502292"/>
    <lineage>
        <taxon>Archaea</taxon>
        <taxon>Nitrososphaerota</taxon>
        <taxon>Marine Group I</taxon>
    </lineage>
</organism>
<dbReference type="InterPro" id="IPR009081">
    <property type="entry name" value="PP-bd_ACP"/>
</dbReference>
<dbReference type="Proteomes" id="UP000028027">
    <property type="component" value="Unassembled WGS sequence"/>
</dbReference>